<organism evidence="4">
    <name type="scientific">Lichtheimia ramosa</name>
    <dbReference type="NCBI Taxonomy" id="688394"/>
    <lineage>
        <taxon>Eukaryota</taxon>
        <taxon>Fungi</taxon>
        <taxon>Fungi incertae sedis</taxon>
        <taxon>Mucoromycota</taxon>
        <taxon>Mucoromycotina</taxon>
        <taxon>Mucoromycetes</taxon>
        <taxon>Mucorales</taxon>
        <taxon>Lichtheimiaceae</taxon>
        <taxon>Lichtheimia</taxon>
    </lineage>
</organism>
<dbReference type="PROSITE" id="PS50157">
    <property type="entry name" value="ZINC_FINGER_C2H2_2"/>
    <property type="match status" value="1"/>
</dbReference>
<accession>A0A077WY85</accession>
<dbReference type="InterPro" id="IPR013087">
    <property type="entry name" value="Znf_C2H2_type"/>
</dbReference>
<evidence type="ECO:0000256" key="1">
    <source>
        <dbReference type="PROSITE-ProRule" id="PRU00042"/>
    </source>
</evidence>
<name>A0A077WY85_9FUNG</name>
<sequence>MASSVTASSSSSSHTTLSQLSQILSFNVMYWPTLPELFDPIEEFDGDPARLYVPPPPTIPYSDDEDDSEDDDRPLSWSCIDKSSTKRGQKRATNSNNTHSSWQKKIQHGNRNERYRQSSTVTPPYHNVRKSRKQHDQQQHKARFACHKCGMVFDRLFDHRRHVTAVHARYKKQVAHPAS</sequence>
<feature type="compositionally biased region" description="Acidic residues" evidence="2">
    <location>
        <begin position="62"/>
        <end position="72"/>
    </location>
</feature>
<feature type="compositionally biased region" description="Polar residues" evidence="2">
    <location>
        <begin position="91"/>
        <end position="104"/>
    </location>
</feature>
<evidence type="ECO:0000313" key="4">
    <source>
        <dbReference type="EMBL" id="CDS12179.1"/>
    </source>
</evidence>
<proteinExistence type="predicted"/>
<keyword evidence="1" id="KW-0862">Zinc</keyword>
<protein>
    <recommendedName>
        <fullName evidence="3">C2H2-type domain-containing protein</fullName>
    </recommendedName>
</protein>
<evidence type="ECO:0000259" key="3">
    <source>
        <dbReference type="PROSITE" id="PS50157"/>
    </source>
</evidence>
<keyword evidence="1" id="KW-0863">Zinc-finger</keyword>
<gene>
    <name evidence="4" type="ORF">LRAMOSA04374</name>
</gene>
<dbReference type="OrthoDB" id="2274461at2759"/>
<reference evidence="4" key="1">
    <citation type="journal article" date="2014" name="Genome Announc.">
        <title>De novo whole-genome sequence and genome annotation of Lichtheimia ramosa.</title>
        <authorList>
            <person name="Linde J."/>
            <person name="Schwartze V."/>
            <person name="Binder U."/>
            <person name="Lass-Florl C."/>
            <person name="Voigt K."/>
            <person name="Horn F."/>
        </authorList>
    </citation>
    <scope>NUCLEOTIDE SEQUENCE</scope>
    <source>
        <strain evidence="4">JMRC FSU:6197</strain>
    </source>
</reference>
<keyword evidence="1" id="KW-0479">Metal-binding</keyword>
<dbReference type="AlphaFoldDB" id="A0A077WY85"/>
<evidence type="ECO:0000256" key="2">
    <source>
        <dbReference type="SAM" id="MobiDB-lite"/>
    </source>
</evidence>
<dbReference type="PROSITE" id="PS00028">
    <property type="entry name" value="ZINC_FINGER_C2H2_1"/>
    <property type="match status" value="1"/>
</dbReference>
<feature type="domain" description="C2H2-type" evidence="3">
    <location>
        <begin position="144"/>
        <end position="172"/>
    </location>
</feature>
<dbReference type="GO" id="GO:0008270">
    <property type="term" value="F:zinc ion binding"/>
    <property type="evidence" value="ECO:0007669"/>
    <property type="project" value="UniProtKB-KW"/>
</dbReference>
<feature type="region of interest" description="Disordered" evidence="2">
    <location>
        <begin position="48"/>
        <end position="139"/>
    </location>
</feature>
<dbReference type="EMBL" id="LK023357">
    <property type="protein sequence ID" value="CDS12179.1"/>
    <property type="molecule type" value="Genomic_DNA"/>
</dbReference>